<sequence>MLLDYTLAVHQARQRNDELARRAEARSRFEETGRRRRRKRRG</sequence>
<evidence type="ECO:0000313" key="2">
    <source>
        <dbReference type="EMBL" id="GAA2126394.1"/>
    </source>
</evidence>
<keyword evidence="3" id="KW-1185">Reference proteome</keyword>
<comment type="caution">
    <text evidence="2">The sequence shown here is derived from an EMBL/GenBank/DDBJ whole genome shotgun (WGS) entry which is preliminary data.</text>
</comment>
<reference evidence="2 3" key="1">
    <citation type="journal article" date="2019" name="Int. J. Syst. Evol. Microbiol.">
        <title>The Global Catalogue of Microorganisms (GCM) 10K type strain sequencing project: providing services to taxonomists for standard genome sequencing and annotation.</title>
        <authorList>
            <consortium name="The Broad Institute Genomics Platform"/>
            <consortium name="The Broad Institute Genome Sequencing Center for Infectious Disease"/>
            <person name="Wu L."/>
            <person name="Ma J."/>
        </authorList>
    </citation>
    <scope>NUCLEOTIDE SEQUENCE [LARGE SCALE GENOMIC DNA]</scope>
    <source>
        <strain evidence="2 3">JCM 16021</strain>
    </source>
</reference>
<accession>A0ABN2YFH8</accession>
<dbReference type="EMBL" id="BAAAQQ010000012">
    <property type="protein sequence ID" value="GAA2126394.1"/>
    <property type="molecule type" value="Genomic_DNA"/>
</dbReference>
<feature type="region of interest" description="Disordered" evidence="1">
    <location>
        <begin position="14"/>
        <end position="42"/>
    </location>
</feature>
<gene>
    <name evidence="2" type="ORF">GCM10009843_24820</name>
</gene>
<dbReference type="Proteomes" id="UP001500575">
    <property type="component" value="Unassembled WGS sequence"/>
</dbReference>
<evidence type="ECO:0000313" key="3">
    <source>
        <dbReference type="Proteomes" id="UP001500575"/>
    </source>
</evidence>
<proteinExistence type="predicted"/>
<protein>
    <submittedName>
        <fullName evidence="2">Uncharacterized protein</fullName>
    </submittedName>
</protein>
<dbReference type="RefSeq" id="WP_344304063.1">
    <property type="nucleotide sequence ID" value="NZ_BAAAQQ010000012.1"/>
</dbReference>
<feature type="compositionally biased region" description="Basic and acidic residues" evidence="1">
    <location>
        <begin position="14"/>
        <end position="33"/>
    </location>
</feature>
<organism evidence="2 3">
    <name type="scientific">Nocardioides bigeumensis</name>
    <dbReference type="NCBI Taxonomy" id="433657"/>
    <lineage>
        <taxon>Bacteria</taxon>
        <taxon>Bacillati</taxon>
        <taxon>Actinomycetota</taxon>
        <taxon>Actinomycetes</taxon>
        <taxon>Propionibacteriales</taxon>
        <taxon>Nocardioidaceae</taxon>
        <taxon>Nocardioides</taxon>
    </lineage>
</organism>
<evidence type="ECO:0000256" key="1">
    <source>
        <dbReference type="SAM" id="MobiDB-lite"/>
    </source>
</evidence>
<name>A0ABN2YFH8_9ACTN</name>